<dbReference type="PANTHER" id="PTHR23013:SF21">
    <property type="entry name" value="7TM GPCR SERPENTINE RECEPTOR CLASS X (SRX) DOMAIN-CONTAINING PROTEIN"/>
    <property type="match status" value="1"/>
</dbReference>
<evidence type="ECO:0000313" key="3">
    <source>
        <dbReference type="EMBL" id="CBZ42123.1"/>
    </source>
</evidence>
<dbReference type="SMR" id="F1LIN1"/>
<dbReference type="WormBase" id="F35B12.1b">
    <property type="protein sequence ID" value="CE45875"/>
    <property type="gene ID" value="WBGene00005975"/>
    <property type="gene designation" value="srx-84"/>
</dbReference>
<dbReference type="AGR" id="WB:WBGene00005975"/>
<protein>
    <submittedName>
        <fullName evidence="3">7TM GPCR serpentine receptor class x (Srx) domain-containing protein</fullName>
    </submittedName>
</protein>
<dbReference type="SUPFAM" id="SSF81321">
    <property type="entry name" value="Family A G protein-coupled receptor-like"/>
    <property type="match status" value="1"/>
</dbReference>
<evidence type="ECO:0000313" key="5">
    <source>
        <dbReference type="WormBase" id="F35B12.1b"/>
    </source>
</evidence>
<evidence type="ECO:0000259" key="2">
    <source>
        <dbReference type="Pfam" id="PF10328"/>
    </source>
</evidence>
<organism evidence="3 4">
    <name type="scientific">Caenorhabditis elegans</name>
    <dbReference type="NCBI Taxonomy" id="6239"/>
    <lineage>
        <taxon>Eukaryota</taxon>
        <taxon>Metazoa</taxon>
        <taxon>Ecdysozoa</taxon>
        <taxon>Nematoda</taxon>
        <taxon>Chromadorea</taxon>
        <taxon>Rhabditida</taxon>
        <taxon>Rhabditina</taxon>
        <taxon>Rhabditomorpha</taxon>
        <taxon>Rhabditoidea</taxon>
        <taxon>Rhabditidae</taxon>
        <taxon>Peloderinae</taxon>
        <taxon>Caenorhabditis</taxon>
    </lineage>
</organism>
<dbReference type="Pfam" id="PF10328">
    <property type="entry name" value="7TM_GPCR_Srx"/>
    <property type="match status" value="1"/>
</dbReference>
<keyword evidence="1" id="KW-0472">Membrane</keyword>
<feature type="transmembrane region" description="Helical" evidence="1">
    <location>
        <begin position="61"/>
        <end position="82"/>
    </location>
</feature>
<sequence>MDDTPLPNYTDPINILAAVFIFVNGIMGTVTNLLIIYIFIKSPTERTSFNVICVFRGIGNTIILTWGFLATFLPITLIFGVLDGLYIL</sequence>
<reference evidence="3 4" key="1">
    <citation type="journal article" date="1998" name="Science">
        <title>Genome sequence of the nematode C. elegans: a platform for investigating biology.</title>
        <authorList>
            <consortium name="The C. elegans sequencing consortium"/>
            <person name="Sulson J.E."/>
            <person name="Waterston R."/>
        </authorList>
    </citation>
    <scope>NUCLEOTIDE SEQUENCE [LARGE SCALE GENOMIC DNA]</scope>
    <source>
        <strain evidence="3 4">Bristol N2</strain>
    </source>
</reference>
<keyword evidence="3" id="KW-0675">Receptor</keyword>
<feature type="transmembrane region" description="Helical" evidence="1">
    <location>
        <begin position="15"/>
        <end position="40"/>
    </location>
</feature>
<dbReference type="GeneID" id="353451"/>
<keyword evidence="1" id="KW-0812">Transmembrane</keyword>
<accession>F1LIN1</accession>
<dbReference type="Bgee" id="WBGene00005975">
    <property type="expression patterns" value="Expressed in pharyngeal muscle cell (C elegans)"/>
</dbReference>
<dbReference type="RefSeq" id="NP_001256337.1">
    <property type="nucleotide sequence ID" value="NM_001269408.3"/>
</dbReference>
<dbReference type="AlphaFoldDB" id="F1LIN1"/>
<dbReference type="EMBL" id="BX284605">
    <property type="protein sequence ID" value="CBZ42123.1"/>
    <property type="molecule type" value="Genomic_DNA"/>
</dbReference>
<dbReference type="OrthoDB" id="5845782at2759"/>
<evidence type="ECO:0000256" key="1">
    <source>
        <dbReference type="SAM" id="Phobius"/>
    </source>
</evidence>
<evidence type="ECO:0000313" key="4">
    <source>
        <dbReference type="Proteomes" id="UP000001940"/>
    </source>
</evidence>
<dbReference type="CTD" id="353451"/>
<dbReference type="HOGENOM" id="CLU_2471111_0_0_1"/>
<gene>
    <name evidence="3 5" type="primary">srx-84</name>
    <name evidence="3" type="ORF">CELE_F35B12.1</name>
    <name evidence="5" type="ORF">F35B12.1</name>
</gene>
<dbReference type="InterPro" id="IPR019430">
    <property type="entry name" value="7TM_GPCR_serpentine_rcpt_Srx"/>
</dbReference>
<keyword evidence="1" id="KW-1133">Transmembrane helix</keyword>
<name>F1LIN1_CAEEL</name>
<dbReference type="ExpressionAtlas" id="F1LIN1">
    <property type="expression patterns" value="baseline"/>
</dbReference>
<dbReference type="PANTHER" id="PTHR23013">
    <property type="entry name" value="SERPENTINE RECEPTOR"/>
    <property type="match status" value="1"/>
</dbReference>
<dbReference type="Gene3D" id="1.20.1070.10">
    <property type="entry name" value="Rhodopsin 7-helix transmembrane proteins"/>
    <property type="match status" value="1"/>
</dbReference>
<proteinExistence type="predicted"/>
<dbReference type="Proteomes" id="UP000001940">
    <property type="component" value="Chromosome V"/>
</dbReference>
<feature type="domain" description="7TM GPCR serpentine receptor class x (Srx)" evidence="2">
    <location>
        <begin position="22"/>
        <end position="78"/>
    </location>
</feature>
<keyword evidence="4" id="KW-1185">Reference proteome</keyword>